<feature type="non-terminal residue" evidence="1">
    <location>
        <position position="1"/>
    </location>
</feature>
<proteinExistence type="predicted"/>
<feature type="non-terminal residue" evidence="1">
    <location>
        <position position="107"/>
    </location>
</feature>
<sequence>KVITTSMNLIDYSFINNIEFGVVAEKSLINSSLYTSALGQCYDILDNEGYTVYSKKPMYKKKFIFSKDYVGSEVKLDLMDDLAHGKHINKIQFSNFRADNYVNSESI</sequence>
<evidence type="ECO:0000313" key="2">
    <source>
        <dbReference type="Proteomes" id="UP000829517"/>
    </source>
</evidence>
<comment type="caution">
    <text evidence="1">The sequence shown here is derived from an EMBL/GenBank/DDBJ whole genome shotgun (WGS) entry which is preliminary data.</text>
</comment>
<protein>
    <submittedName>
        <fullName evidence="1">Uncharacterized protein</fullName>
    </submittedName>
</protein>
<evidence type="ECO:0000313" key="1">
    <source>
        <dbReference type="EMBL" id="MCF8716529.1"/>
    </source>
</evidence>
<dbReference type="Proteomes" id="UP000829517">
    <property type="component" value="Unassembled WGS sequence"/>
</dbReference>
<keyword evidence="2" id="KW-1185">Reference proteome</keyword>
<name>A0ABS9J7Y5_9FLAO</name>
<gene>
    <name evidence="1" type="ORF">JM658_17030</name>
</gene>
<accession>A0ABS9J7Y5</accession>
<dbReference type="EMBL" id="JAETXX010000060">
    <property type="protein sequence ID" value="MCF8716529.1"/>
    <property type="molecule type" value="Genomic_DNA"/>
</dbReference>
<reference evidence="1 2" key="1">
    <citation type="submission" date="2021-01" db="EMBL/GenBank/DDBJ databases">
        <title>Genome sequencing of Joostella atrarenae M1-2 (= KCTC 23194).</title>
        <authorList>
            <person name="Zakaria M.R."/>
            <person name="Lam M.Q."/>
            <person name="Chong C.S."/>
        </authorList>
    </citation>
    <scope>NUCLEOTIDE SEQUENCE [LARGE SCALE GENOMIC DNA]</scope>
    <source>
        <strain evidence="1 2">M1-2</strain>
    </source>
</reference>
<organism evidence="1 2">
    <name type="scientific">Joostella atrarenae</name>
    <dbReference type="NCBI Taxonomy" id="679257"/>
    <lineage>
        <taxon>Bacteria</taxon>
        <taxon>Pseudomonadati</taxon>
        <taxon>Bacteroidota</taxon>
        <taxon>Flavobacteriia</taxon>
        <taxon>Flavobacteriales</taxon>
        <taxon>Flavobacteriaceae</taxon>
        <taxon>Joostella</taxon>
    </lineage>
</organism>